<evidence type="ECO:0000256" key="1">
    <source>
        <dbReference type="SAM" id="Phobius"/>
    </source>
</evidence>
<keyword evidence="1" id="KW-1133">Transmembrane helix</keyword>
<reference evidence="2 3" key="1">
    <citation type="submission" date="2017-07" db="EMBL/GenBank/DDBJ databases">
        <authorList>
            <person name="Talla V."/>
            <person name="Backstrom N."/>
        </authorList>
    </citation>
    <scope>NUCLEOTIDE SEQUENCE [LARGE SCALE GENOMIC DNA]</scope>
</reference>
<keyword evidence="3" id="KW-1185">Reference proteome</keyword>
<organism evidence="2 3">
    <name type="scientific">Leptidea sinapis</name>
    <dbReference type="NCBI Taxonomy" id="189913"/>
    <lineage>
        <taxon>Eukaryota</taxon>
        <taxon>Metazoa</taxon>
        <taxon>Ecdysozoa</taxon>
        <taxon>Arthropoda</taxon>
        <taxon>Hexapoda</taxon>
        <taxon>Insecta</taxon>
        <taxon>Pterygota</taxon>
        <taxon>Neoptera</taxon>
        <taxon>Endopterygota</taxon>
        <taxon>Lepidoptera</taxon>
        <taxon>Glossata</taxon>
        <taxon>Ditrysia</taxon>
        <taxon>Papilionoidea</taxon>
        <taxon>Pieridae</taxon>
        <taxon>Dismorphiinae</taxon>
        <taxon>Leptidea</taxon>
    </lineage>
</organism>
<feature type="transmembrane region" description="Helical" evidence="1">
    <location>
        <begin position="42"/>
        <end position="67"/>
    </location>
</feature>
<feature type="transmembrane region" description="Helical" evidence="1">
    <location>
        <begin position="20"/>
        <end position="36"/>
    </location>
</feature>
<evidence type="ECO:0000313" key="2">
    <source>
        <dbReference type="EMBL" id="VVC96298.1"/>
    </source>
</evidence>
<name>A0A5E4QDC8_9NEOP</name>
<dbReference type="AlphaFoldDB" id="A0A5E4QDC8"/>
<keyword evidence="1" id="KW-0812">Transmembrane</keyword>
<gene>
    <name evidence="2" type="ORF">LSINAPIS_LOCUS7831</name>
</gene>
<sequence length="70" mass="8189">MSSHKLNNLLRSIIEPPRVLVNPIQLELLWFLVYIFNNCVILVQRIFILIVVQIVVFCGKPFLLLIVCRL</sequence>
<proteinExistence type="predicted"/>
<evidence type="ECO:0000313" key="3">
    <source>
        <dbReference type="Proteomes" id="UP000324832"/>
    </source>
</evidence>
<keyword evidence="1" id="KW-0472">Membrane</keyword>
<dbReference type="EMBL" id="FZQP02002658">
    <property type="protein sequence ID" value="VVC96298.1"/>
    <property type="molecule type" value="Genomic_DNA"/>
</dbReference>
<dbReference type="Proteomes" id="UP000324832">
    <property type="component" value="Unassembled WGS sequence"/>
</dbReference>
<accession>A0A5E4QDC8</accession>
<protein>
    <submittedName>
        <fullName evidence="2">Uncharacterized protein</fullName>
    </submittedName>
</protein>